<dbReference type="EMBL" id="RCZP01000033">
    <property type="protein sequence ID" value="TPG48160.1"/>
    <property type="molecule type" value="Genomic_DNA"/>
</dbReference>
<gene>
    <name evidence="2" type="ORF">EAH89_22940</name>
</gene>
<evidence type="ECO:0000313" key="2">
    <source>
        <dbReference type="EMBL" id="TPG48160.1"/>
    </source>
</evidence>
<evidence type="ECO:0000256" key="1">
    <source>
        <dbReference type="SAM" id="SignalP"/>
    </source>
</evidence>
<name>A0A502FFF0_9PROT</name>
<keyword evidence="3" id="KW-1185">Reference proteome</keyword>
<feature type="chain" id="PRO_5021355583" evidence="1">
    <location>
        <begin position="35"/>
        <end position="203"/>
    </location>
</feature>
<dbReference type="Proteomes" id="UP000317078">
    <property type="component" value="Unassembled WGS sequence"/>
</dbReference>
<evidence type="ECO:0000313" key="3">
    <source>
        <dbReference type="Proteomes" id="UP000317078"/>
    </source>
</evidence>
<dbReference type="OrthoDB" id="7266117at2"/>
<protein>
    <submittedName>
        <fullName evidence="2">Uncharacterized protein</fullName>
    </submittedName>
</protein>
<reference evidence="2 3" key="1">
    <citation type="journal article" date="2019" name="Environ. Microbiol.">
        <title>Species interactions and distinct microbial communities in high Arctic permafrost affected cryosols are associated with the CH4 and CO2 gas fluxes.</title>
        <authorList>
            <person name="Altshuler I."/>
            <person name="Hamel J."/>
            <person name="Turney S."/>
            <person name="Magnuson E."/>
            <person name="Levesque R."/>
            <person name="Greer C."/>
            <person name="Whyte L.G."/>
        </authorList>
    </citation>
    <scope>NUCLEOTIDE SEQUENCE [LARGE SCALE GENOMIC DNA]</scope>
    <source>
        <strain evidence="2 3">S9.3B</strain>
    </source>
</reference>
<sequence length="203" mass="20980">MTVLSRFSYWRAAGPRRPALLLALSLLAAGPARAASPLTEETAAAMGSFMQVCAAVLTGGDSLAAARESGFAEVPAERARAMLRGGRGRVLVAEGAALGAIVLILSDRPAGCTMRLQRMDVETAEPLFVRLAERVARPGLTVTRAFDGTVPVPNAAPARQISYRISPSAGAASDFALAFTGNADPAAGTQGVFTFGTLAPRRP</sequence>
<dbReference type="NCBIfam" id="NF047650">
    <property type="entry name" value="lipo_NMCC_0638"/>
    <property type="match status" value="1"/>
</dbReference>
<accession>A0A502FFF0</accession>
<proteinExistence type="predicted"/>
<organism evidence="2 3">
    <name type="scientific">Muricoccus nepalensis</name>
    <dbReference type="NCBI Taxonomy" id="1854500"/>
    <lineage>
        <taxon>Bacteria</taxon>
        <taxon>Pseudomonadati</taxon>
        <taxon>Pseudomonadota</taxon>
        <taxon>Alphaproteobacteria</taxon>
        <taxon>Acetobacterales</taxon>
        <taxon>Roseomonadaceae</taxon>
        <taxon>Muricoccus</taxon>
    </lineage>
</organism>
<comment type="caution">
    <text evidence="2">The sequence shown here is derived from an EMBL/GenBank/DDBJ whole genome shotgun (WGS) entry which is preliminary data.</text>
</comment>
<keyword evidence="1" id="KW-0732">Signal</keyword>
<dbReference type="AlphaFoldDB" id="A0A502FFF0"/>
<feature type="signal peptide" evidence="1">
    <location>
        <begin position="1"/>
        <end position="34"/>
    </location>
</feature>